<dbReference type="InterPro" id="IPR004360">
    <property type="entry name" value="Glyas_Fos-R_dOase_dom"/>
</dbReference>
<organism evidence="3 4">
    <name type="scientific">Geodia barretti</name>
    <name type="common">Barrett's horny sponge</name>
    <dbReference type="NCBI Taxonomy" id="519541"/>
    <lineage>
        <taxon>Eukaryota</taxon>
        <taxon>Metazoa</taxon>
        <taxon>Porifera</taxon>
        <taxon>Demospongiae</taxon>
        <taxon>Heteroscleromorpha</taxon>
        <taxon>Tetractinellida</taxon>
        <taxon>Astrophorina</taxon>
        <taxon>Geodiidae</taxon>
        <taxon>Geodia</taxon>
    </lineage>
</organism>
<dbReference type="Proteomes" id="UP001174909">
    <property type="component" value="Unassembled WGS sequence"/>
</dbReference>
<keyword evidence="4" id="KW-1185">Reference proteome</keyword>
<dbReference type="PANTHER" id="PTHR43279">
    <property type="entry name" value="CATECHOL-2,3-DIOXYGENASE"/>
    <property type="match status" value="1"/>
</dbReference>
<dbReference type="PANTHER" id="PTHR43279:SF1">
    <property type="entry name" value="CATECHOL-2,3-DIOXYGENASE"/>
    <property type="match status" value="1"/>
</dbReference>
<dbReference type="PROSITE" id="PS51819">
    <property type="entry name" value="VOC"/>
    <property type="match status" value="1"/>
</dbReference>
<dbReference type="Gene3D" id="3.10.180.10">
    <property type="entry name" value="2,3-Dihydroxybiphenyl 1,2-Dioxygenase, domain 1"/>
    <property type="match status" value="1"/>
</dbReference>
<evidence type="ECO:0000313" key="4">
    <source>
        <dbReference type="Proteomes" id="UP001174909"/>
    </source>
</evidence>
<dbReference type="Pfam" id="PF00903">
    <property type="entry name" value="Glyoxalase"/>
    <property type="match status" value="1"/>
</dbReference>
<name>A0AA35SZ54_GEOBA</name>
<feature type="compositionally biased region" description="Polar residues" evidence="1">
    <location>
        <begin position="102"/>
        <end position="111"/>
    </location>
</feature>
<dbReference type="EMBL" id="CASHTH010003013">
    <property type="protein sequence ID" value="CAI8038805.1"/>
    <property type="molecule type" value="Genomic_DNA"/>
</dbReference>
<reference evidence="3" key="1">
    <citation type="submission" date="2023-03" db="EMBL/GenBank/DDBJ databases">
        <authorList>
            <person name="Steffen K."/>
            <person name="Cardenas P."/>
        </authorList>
    </citation>
    <scope>NUCLEOTIDE SEQUENCE</scope>
</reference>
<dbReference type="InterPro" id="IPR037523">
    <property type="entry name" value="VOC_core"/>
</dbReference>
<feature type="region of interest" description="Disordered" evidence="1">
    <location>
        <begin position="253"/>
        <end position="275"/>
    </location>
</feature>
<evidence type="ECO:0000259" key="2">
    <source>
        <dbReference type="PROSITE" id="PS51819"/>
    </source>
</evidence>
<accession>A0AA35SZ54</accession>
<sequence>MIEIIQLLGTSSLMALPAEAGLESGIAPEVNHYYLATDSHQRVGPLQALPPPGLGRVVQLVQRAAGAVRADVWRQPGAQRHDADSTTTTRNPSARRCRRSWTRTTDPQHPTETGGMKMSYTPKHLGHLVMRVRDMERSLDFYTRVMGLTIMERSPSGTVFMSANTEKSHELAIRAIGMDAAGPDHSIVGQAHMAWQMETFEDLQELYDRLLENSVRIQRVSDHGVSLGVYLLDPDDNEIEVYYEMPSSQWERHREGPLRRRLPPQLREPAVAADD</sequence>
<evidence type="ECO:0000256" key="1">
    <source>
        <dbReference type="SAM" id="MobiDB-lite"/>
    </source>
</evidence>
<dbReference type="SUPFAM" id="SSF54593">
    <property type="entry name" value="Glyoxalase/Bleomycin resistance protein/Dihydroxybiphenyl dioxygenase"/>
    <property type="match status" value="1"/>
</dbReference>
<dbReference type="InterPro" id="IPR029068">
    <property type="entry name" value="Glyas_Bleomycin-R_OHBP_Dase"/>
</dbReference>
<feature type="region of interest" description="Disordered" evidence="1">
    <location>
        <begin position="74"/>
        <end position="120"/>
    </location>
</feature>
<feature type="domain" description="VOC" evidence="2">
    <location>
        <begin position="124"/>
        <end position="244"/>
    </location>
</feature>
<dbReference type="AlphaFoldDB" id="A0AA35SZ54"/>
<proteinExistence type="predicted"/>
<comment type="caution">
    <text evidence="3">The sequence shown here is derived from an EMBL/GenBank/DDBJ whole genome shotgun (WGS) entry which is preliminary data.</text>
</comment>
<protein>
    <submittedName>
        <fullName evidence="3">Catechol-2,3-dioxygenase</fullName>
    </submittedName>
</protein>
<evidence type="ECO:0000313" key="3">
    <source>
        <dbReference type="EMBL" id="CAI8038805.1"/>
    </source>
</evidence>
<gene>
    <name evidence="3" type="ORF">GBAR_LOCUS21633</name>
</gene>